<sequence length="96" mass="11327">MLQIGYLLHVICMPKDLQAALQDTASPLFMTAQVYQMLVDSRLLWKVWYIDEHDNIWVEVQFMNDDGEPEFHTIVVDEGTFEKIECDDYVVLDRLM</sequence>
<reference evidence="1" key="1">
    <citation type="submission" date="2021-03" db="EMBL/GenBank/DDBJ databases">
        <title>Complete Genome of Pseudoalteromonas xiamenensis STKMTI.2, a new potential marine bacterium producing anti-Vibrio compounds.</title>
        <authorList>
            <person name="Handayani D.P."/>
            <person name="Isnansetyo A."/>
            <person name="Istiqomah I."/>
            <person name="Jumina J."/>
        </authorList>
    </citation>
    <scope>NUCLEOTIDE SEQUENCE</scope>
    <source>
        <strain evidence="1">STKMTI.2</strain>
        <plasmid evidence="1">unnamed5</plasmid>
    </source>
</reference>
<evidence type="ECO:0000313" key="1">
    <source>
        <dbReference type="EMBL" id="QTH73326.1"/>
    </source>
</evidence>
<dbReference type="EMBL" id="CP072135">
    <property type="protein sequence ID" value="QTH73326.1"/>
    <property type="molecule type" value="Genomic_DNA"/>
</dbReference>
<dbReference type="RefSeq" id="WP_208844945.1">
    <property type="nucleotide sequence ID" value="NZ_CP072135.1"/>
</dbReference>
<dbReference type="KEGG" id="pxi:J5O05_21405"/>
<gene>
    <name evidence="1" type="ORF">J5O05_21405</name>
</gene>
<proteinExistence type="predicted"/>
<keyword evidence="1" id="KW-0614">Plasmid</keyword>
<name>A0A975DMV3_9GAMM</name>
<protein>
    <submittedName>
        <fullName evidence="1">Uncharacterized protein</fullName>
    </submittedName>
</protein>
<geneLocation type="plasmid" evidence="1 2">
    <name>unnamed5</name>
</geneLocation>
<accession>A0A975DMV3</accession>
<organism evidence="1 2">
    <name type="scientific">Pseudoalteromonas xiamenensis</name>
    <dbReference type="NCBI Taxonomy" id="882626"/>
    <lineage>
        <taxon>Bacteria</taxon>
        <taxon>Pseudomonadati</taxon>
        <taxon>Pseudomonadota</taxon>
        <taxon>Gammaproteobacteria</taxon>
        <taxon>Alteromonadales</taxon>
        <taxon>Pseudoalteromonadaceae</taxon>
        <taxon>Pseudoalteromonas</taxon>
    </lineage>
</organism>
<keyword evidence="2" id="KW-1185">Reference proteome</keyword>
<dbReference type="Proteomes" id="UP000664904">
    <property type="component" value="Plasmid unnamed5"/>
</dbReference>
<evidence type="ECO:0000313" key="2">
    <source>
        <dbReference type="Proteomes" id="UP000664904"/>
    </source>
</evidence>
<dbReference type="AlphaFoldDB" id="A0A975DMV3"/>